<gene>
    <name evidence="2" type="ORF">BDN71DRAFT_94719</name>
</gene>
<dbReference type="OrthoDB" id="3107903at2759"/>
<name>A0A9P5ZQA0_PLEER</name>
<feature type="region of interest" description="Disordered" evidence="1">
    <location>
        <begin position="26"/>
        <end position="108"/>
    </location>
</feature>
<feature type="compositionally biased region" description="Basic residues" evidence="1">
    <location>
        <begin position="611"/>
        <end position="624"/>
    </location>
</feature>
<sequence length="624" mass="64483">MSTSASFAETARFTYEAISALVPTLEAQQARAGSSSPSTAASSPESEEECRALEAEFLVDLDDDSSASPSASADSLGEQSSGPPSAPTSTTAATTPDCQNSPPESSIALSPLALNDDLLPAAPEPVAQYPPALDVECSATTAPDAGQALSASPRSEVDALVLSALLELIGGDAEHTTGTFNLGYHPSTTSLGSETSSLSPPAVDLTEELPTPETVAQSPPILAVESSATATPDVEHGLSASPPGALVNAQAPRALLQASANSAEQAVPTHDHGHAASAQQGAYFSDAPLPPAHGFPLLAQPQSHFGTLQGYPAAPPAPCPQPGVPLLHYGPRVPQQHRHGYYNPYAPNGLGLVFGGATPQYAVPGFPLQHQSEGPVPHLSAKPLSATGRPNEPASLPQGQVAVDASSSKRKRSAPDWKGKGKAKTVEENVGADATSAVNNKRDDDDDVAPAAKKPRRAGRGSKGAAGQSRTARKNRSYTLLSDGNYKCSHCGDDKIKNKNKHRQMCGMEGPLRCPICGTELASRRHDSLERHLKASRCKNTANAVAAASTVAASHAGSSGTELTSTYNDGENDSGAEEDVDGCWDDGNDEHDEYQNVAGPSSLTLEDIPKPKNKATKGKPAKKN</sequence>
<proteinExistence type="predicted"/>
<organism evidence="2 3">
    <name type="scientific">Pleurotus eryngii</name>
    <name type="common">Boletus of the steppes</name>
    <dbReference type="NCBI Taxonomy" id="5323"/>
    <lineage>
        <taxon>Eukaryota</taxon>
        <taxon>Fungi</taxon>
        <taxon>Dikarya</taxon>
        <taxon>Basidiomycota</taxon>
        <taxon>Agaricomycotina</taxon>
        <taxon>Agaricomycetes</taxon>
        <taxon>Agaricomycetidae</taxon>
        <taxon>Agaricales</taxon>
        <taxon>Pleurotineae</taxon>
        <taxon>Pleurotaceae</taxon>
        <taxon>Pleurotus</taxon>
    </lineage>
</organism>
<feature type="compositionally biased region" description="Low complexity" evidence="1">
    <location>
        <begin position="34"/>
        <end position="44"/>
    </location>
</feature>
<comment type="caution">
    <text evidence="2">The sequence shown here is derived from an EMBL/GenBank/DDBJ whole genome shotgun (WGS) entry which is preliminary data.</text>
</comment>
<evidence type="ECO:0000313" key="2">
    <source>
        <dbReference type="EMBL" id="KAF9491203.1"/>
    </source>
</evidence>
<accession>A0A9P5ZQA0</accession>
<keyword evidence="3" id="KW-1185">Reference proteome</keyword>
<evidence type="ECO:0000256" key="1">
    <source>
        <dbReference type="SAM" id="MobiDB-lite"/>
    </source>
</evidence>
<evidence type="ECO:0000313" key="3">
    <source>
        <dbReference type="Proteomes" id="UP000807025"/>
    </source>
</evidence>
<feature type="region of interest" description="Disordered" evidence="1">
    <location>
        <begin position="554"/>
        <end position="624"/>
    </location>
</feature>
<feature type="region of interest" description="Disordered" evidence="1">
    <location>
        <begin position="365"/>
        <end position="478"/>
    </location>
</feature>
<feature type="compositionally biased region" description="Acidic residues" evidence="1">
    <location>
        <begin position="570"/>
        <end position="592"/>
    </location>
</feature>
<dbReference type="EMBL" id="MU154624">
    <property type="protein sequence ID" value="KAF9491203.1"/>
    <property type="molecule type" value="Genomic_DNA"/>
</dbReference>
<dbReference type="AlphaFoldDB" id="A0A9P5ZQA0"/>
<reference evidence="2" key="1">
    <citation type="submission" date="2020-11" db="EMBL/GenBank/DDBJ databases">
        <authorList>
            <consortium name="DOE Joint Genome Institute"/>
            <person name="Ahrendt S."/>
            <person name="Riley R."/>
            <person name="Andreopoulos W."/>
            <person name="Labutti K."/>
            <person name="Pangilinan J."/>
            <person name="Ruiz-Duenas F.J."/>
            <person name="Barrasa J.M."/>
            <person name="Sanchez-Garcia M."/>
            <person name="Camarero S."/>
            <person name="Miyauchi S."/>
            <person name="Serrano A."/>
            <person name="Linde D."/>
            <person name="Babiker R."/>
            <person name="Drula E."/>
            <person name="Ayuso-Fernandez I."/>
            <person name="Pacheco R."/>
            <person name="Padilla G."/>
            <person name="Ferreira P."/>
            <person name="Barriuso J."/>
            <person name="Kellner H."/>
            <person name="Castanera R."/>
            <person name="Alfaro M."/>
            <person name="Ramirez L."/>
            <person name="Pisabarro A.G."/>
            <person name="Kuo A."/>
            <person name="Tritt A."/>
            <person name="Lipzen A."/>
            <person name="He G."/>
            <person name="Yan M."/>
            <person name="Ng V."/>
            <person name="Cullen D."/>
            <person name="Martin F."/>
            <person name="Rosso M.-N."/>
            <person name="Henrissat B."/>
            <person name="Hibbett D."/>
            <person name="Martinez A.T."/>
            <person name="Grigoriev I.V."/>
        </authorList>
    </citation>
    <scope>NUCLEOTIDE SEQUENCE</scope>
    <source>
        <strain evidence="2">ATCC 90797</strain>
    </source>
</reference>
<feature type="compositionally biased region" description="Low complexity" evidence="1">
    <location>
        <begin position="66"/>
        <end position="96"/>
    </location>
</feature>
<dbReference type="Gene3D" id="3.30.160.60">
    <property type="entry name" value="Classic Zinc Finger"/>
    <property type="match status" value="1"/>
</dbReference>
<dbReference type="Proteomes" id="UP000807025">
    <property type="component" value="Unassembled WGS sequence"/>
</dbReference>
<protein>
    <submittedName>
        <fullName evidence="2">Uncharacterized protein</fullName>
    </submittedName>
</protein>
<feature type="compositionally biased region" description="Basic and acidic residues" evidence="1">
    <location>
        <begin position="413"/>
        <end position="427"/>
    </location>
</feature>